<feature type="repeat" description="Filamin" evidence="7">
    <location>
        <begin position="1677"/>
        <end position="1765"/>
    </location>
</feature>
<organism evidence="9 10">
    <name type="scientific">Tetranychus urticae</name>
    <name type="common">Two-spotted spider mite</name>
    <dbReference type="NCBI Taxonomy" id="32264"/>
    <lineage>
        <taxon>Eukaryota</taxon>
        <taxon>Metazoa</taxon>
        <taxon>Ecdysozoa</taxon>
        <taxon>Arthropoda</taxon>
        <taxon>Chelicerata</taxon>
        <taxon>Arachnida</taxon>
        <taxon>Acari</taxon>
        <taxon>Acariformes</taxon>
        <taxon>Trombidiformes</taxon>
        <taxon>Prostigmata</taxon>
        <taxon>Eleutherengona</taxon>
        <taxon>Raphignathae</taxon>
        <taxon>Tetranychoidea</taxon>
        <taxon>Tetranychidae</taxon>
        <taxon>Tetranychus</taxon>
    </lineage>
</organism>
<dbReference type="Gene3D" id="1.10.418.10">
    <property type="entry name" value="Calponin-like domain"/>
    <property type="match status" value="2"/>
</dbReference>
<evidence type="ECO:0000259" key="8">
    <source>
        <dbReference type="PROSITE" id="PS50021"/>
    </source>
</evidence>
<dbReference type="FunFam" id="1.10.418.10:FF:000008">
    <property type="entry name" value="Filamin-B isoform C"/>
    <property type="match status" value="1"/>
</dbReference>
<dbReference type="Gene3D" id="2.60.40.10">
    <property type="entry name" value="Immunoglobulins"/>
    <property type="match status" value="21"/>
</dbReference>
<keyword evidence="6" id="KW-0206">Cytoskeleton</keyword>
<dbReference type="GeneID" id="107360506"/>
<evidence type="ECO:0000313" key="10">
    <source>
        <dbReference type="Proteomes" id="UP000015104"/>
    </source>
</evidence>
<protein>
    <recommendedName>
        <fullName evidence="8">Calponin-homology (CH) domain-containing protein</fullName>
    </recommendedName>
</protein>
<evidence type="ECO:0000313" key="9">
    <source>
        <dbReference type="EnsemblMetazoa" id="tetur05g06720.1"/>
    </source>
</evidence>
<dbReference type="InterPro" id="IPR017868">
    <property type="entry name" value="Filamin/ABP280_repeat-like"/>
</dbReference>
<dbReference type="InterPro" id="IPR014756">
    <property type="entry name" value="Ig_E-set"/>
</dbReference>
<dbReference type="eggNOG" id="KOG0518">
    <property type="taxonomic scope" value="Eukaryota"/>
</dbReference>
<dbReference type="InterPro" id="IPR001298">
    <property type="entry name" value="Filamin/ABP280_rpt"/>
</dbReference>
<dbReference type="GO" id="GO:0030036">
    <property type="term" value="P:actin cytoskeleton organization"/>
    <property type="evidence" value="ECO:0007669"/>
    <property type="project" value="InterPro"/>
</dbReference>
<dbReference type="FunFam" id="2.60.40.10:FF:000140">
    <property type="entry name" value="FiLamiN (Actin binding protein) homolog"/>
    <property type="match status" value="3"/>
</dbReference>
<keyword evidence="10" id="KW-1185">Reference proteome</keyword>
<dbReference type="FunFam" id="2.60.40.10:FF:000096">
    <property type="entry name" value="filamin-C isoform X2"/>
    <property type="match status" value="1"/>
</dbReference>
<dbReference type="InterPro" id="IPR001589">
    <property type="entry name" value="Actinin_actin-bd_CS"/>
</dbReference>
<dbReference type="PROSITE" id="PS50021">
    <property type="entry name" value="CH"/>
    <property type="match status" value="2"/>
</dbReference>
<dbReference type="PANTHER" id="PTHR38537:SF8">
    <property type="entry name" value="FILAMIN-A"/>
    <property type="match status" value="1"/>
</dbReference>
<reference evidence="10" key="1">
    <citation type="submission" date="2011-08" db="EMBL/GenBank/DDBJ databases">
        <authorList>
            <person name="Rombauts S."/>
        </authorList>
    </citation>
    <scope>NUCLEOTIDE SEQUENCE</scope>
    <source>
        <strain evidence="10">London</strain>
    </source>
</reference>
<feature type="repeat" description="Filamin" evidence="7">
    <location>
        <begin position="2275"/>
        <end position="2369"/>
    </location>
</feature>
<dbReference type="OMA" id="HMIPHFP"/>
<dbReference type="CDD" id="cd21311">
    <property type="entry name" value="CH_dFLNA-like_rpt1"/>
    <property type="match status" value="1"/>
</dbReference>
<feature type="repeat" description="Filamin" evidence="7">
    <location>
        <begin position="560"/>
        <end position="651"/>
    </location>
</feature>
<evidence type="ECO:0000256" key="3">
    <source>
        <dbReference type="ARBA" id="ARBA00022490"/>
    </source>
</evidence>
<dbReference type="FunFam" id="2.60.40.10:FF:000001">
    <property type="entry name" value="Filamin-C isoform b"/>
    <property type="match status" value="3"/>
</dbReference>
<dbReference type="OrthoDB" id="18740at2759"/>
<dbReference type="EMBL" id="CAEY01001590">
    <property type="status" value="NOT_ANNOTATED_CDS"/>
    <property type="molecule type" value="Genomic_DNA"/>
</dbReference>
<evidence type="ECO:0000256" key="5">
    <source>
        <dbReference type="ARBA" id="ARBA00023203"/>
    </source>
</evidence>
<feature type="repeat" description="Filamin" evidence="7">
    <location>
        <begin position="1162"/>
        <end position="1260"/>
    </location>
</feature>
<dbReference type="FunFam" id="2.60.40.10:FF:000007">
    <property type="entry name" value="Filamin-B isoform C"/>
    <property type="match status" value="1"/>
</dbReference>
<dbReference type="RefSeq" id="XP_025016289.1">
    <property type="nucleotide sequence ID" value="XM_025160521.1"/>
</dbReference>
<feature type="repeat" description="Filamin" evidence="7">
    <location>
        <begin position="1357"/>
        <end position="1485"/>
    </location>
</feature>
<feature type="repeat" description="Filamin" evidence="7">
    <location>
        <begin position="1261"/>
        <end position="1356"/>
    </location>
</feature>
<dbReference type="SMART" id="SM00557">
    <property type="entry name" value="IG_FLMN"/>
    <property type="match status" value="21"/>
</dbReference>
<dbReference type="Pfam" id="PF00630">
    <property type="entry name" value="Filamin"/>
    <property type="match status" value="20"/>
</dbReference>
<name>T1K5L8_TETUR</name>
<feature type="domain" description="Calponin-homology (CH)" evidence="8">
    <location>
        <begin position="29"/>
        <end position="135"/>
    </location>
</feature>
<dbReference type="RefSeq" id="XP_025016288.1">
    <property type="nucleotide sequence ID" value="XM_025160520.1"/>
</dbReference>
<dbReference type="InterPro" id="IPR044801">
    <property type="entry name" value="Filamin"/>
</dbReference>
<feature type="repeat" description="Filamin" evidence="7">
    <location>
        <begin position="464"/>
        <end position="560"/>
    </location>
</feature>
<dbReference type="Pfam" id="PF00307">
    <property type="entry name" value="CH"/>
    <property type="match status" value="2"/>
</dbReference>
<keyword evidence="4" id="KW-0677">Repeat</keyword>
<sequence length="2371" mass="255874">MGVTDDRRGNPDEEDIMERELAEDAVWKRIQKNTFTRWANEHLKTVNSHIENLETDFEDGTRLVALVEVLSGKRLPRHNKKPKLRAQKLENVNIALNFLTQQEGIKIVNIDSTDVVDGHLKLILGLIWTLILHYSISMPMWEGEDDSMYRGRGEPTPKQRLLGWIKNKIPEVPVNNFTTDWNSGKALGALVDAVAPGLCPDWPDWKPEDALKNTKEAMKLADDWLNVPQLIKPDDVVDPKVDDLSMMTYLSQYPNAKLKEGAPLRPRNNPNRVRCYGPGIQPDGVVKGAQTNFTVETFSAGKGKVEVFIADPTGKMEPVAAKFNDDPSKTYTCSYTPKVEGQHKVIVKFNGVEVPKSPFSVNVEGVAGDASKVTASGPGLQPTGVQVGKPTYFDVFTKGAGKGQLEVVILDPSGKPNTVPLRVRPIGDDVYRCEYVAQATGVHSVNVFFAGKQVPKSPFGVRVSPICDPRKVRASGRGLQPTGVRVGDVADFKVTTDGAGEGNLDIKVIGPDGKPEKVNIRKVDGTTFDCDYKPTKTGKYVVIVSFGNQEIFRSPFEVNVGPPKQSKIRAFGPGLKGGVVGYPAKFTVDTNGETGTLGFTIEGPSEAKIQCMDNGDGSAEVIYYPTAPGEYAIHVLNNGEDIPQSPWVAQITSKPGPDFAPDKVVTAGKGIGPTVVQGKPTDFTVDTRKAGKAPLDVSVIDKACEPLPMKIANAKDGTVKCEYKPENPDKHVVQVNYGGVAVPGSPFKVQVAPPTDAAKVKIFGPGVEPGVKPGVPTFFNIDAEAAGPGQLKVSLKDDKGKDVPIQLQDNENNTYSVDYTVPKAGIYTVNATYSGQPIPGCPITVPVTPAADLSKVKVEGLEPIAVMNNLYQFRVIIDDSLSEIPFIHDYITICITSPSGQSIRPHIINTSEGCLVNFVPIEMGQYLLSVYLAGSGYDDVKPKHIYCLPEHKLSVVNRSSPIPGHNQVKVHSQAPIDLPIYGRAFADAVFVDSPTEFTVDTRALPKKSEATVTCKITNPSGAQTATAVTKAKDGTHKVAFTPFEEGPHKVDVMVDGQPVKGSPFAVNATRGCNPGKVKAYGPGLEQGIVNQKNTFTVETKGAGIGALGLSIEGPSEAKMNCRDNRDGTCTVDYVPIETGDYDIGIKFANKQIPGSPFRVPVDHPVDVSKVTAFGPGLDPANCRAGPPLPFTVDASKTGKAPLTVEVSSEKGPVPYSPEINDSGDGIYDVSYLPPPEGSKCNVNVKYGGQPIPGSPFQMKVKPMTEPQNVKLSGPGIAKTIPASFPAEFTIDAKNAGYGRPEVKIQAPDGSKCKASIIDNQDGTYKVNYTPDDVGNYKIGVTFGGKPVPGAPITVKTTATGQADKCKIAQKIKETVAAGEEQCLQVDARQAGKGAVTCKVNKVKEETRTEKQSTTTTKSQVKKVIKQTTTEEEEIEEEEEIIEYRVIDNKDGTYNVYYKAIEQGDYKVDLKFGGQPIPNGSFSIKTTSTTEEIKTRRTVIKKSESSYSEVREFRQIQLYNVPVPPSSVEPKRRAFIKMPSGATDKPTIIDNHDGTISVKYDPKEEGLHELHIIYNEDPIAGSPFKFFVDRLSSGAVTAAGPGLTHGIAGEPSDFTIYTKGAGNGGLQVAVEGPSKADIQYVDNSDSTVSVSYLPILPGEYKIVVKFAGRHIKGSPFTAKITGEGRKRAQLSVGHSSEVSLKCSEKDIRNLAATIVAPSGLEEPCFVKKLPNGHLGISFTPRECGEHCIHVKRMGKHISGSPFKINVLEREIGDASKVMVSGNALKEGHTHVDNEFVIDTKEAGFGGLSLSIEGPSKAEINCKDNEDGTLNVAYKPTEPGYYIINLKFADHHVPGSPFTVKVTGQGSNIQRENIKKQRDALPITDVGSECKLTFKMPGTAAMDMNATVTSPSGKTEDAEILDLDDCLYAVNFIPKEVGVHTVSVKYKDAHIPGSPFQFTVGPLREYGAHRVHAGGPGLERGVVNELCEFNVWTREAGAGSLSLSVEGPSKADIDFKDRKDGSCLVAYKVTEPGEYRVGIKFNDQHIPDSPFKVWVMPQINEAKRVELRALPNENSLKVGSPVTIIINLNGARGVLDAKIISPTGLEDDCFITMIDADEHALRFIPKENGVHTLHIRFNGVHIKESPYRLRVGKDTADPAAVTAFGPGLKDIKSGVKTEFIVDTCSAGHGRLSVSVDGPSKVSMDCTECEEGYKVRYTPLCPGEYYITVKYNGYHIVGSPFRVRCTGDKVIPISEAESASLAVETQDKALGRVGGLPRFKSDAAKVTVRGNGTKKALVGRPTSLTVDGQRAGSNILFAAVYGPKGPCDDVTIKHLGLNVYNVTYNLKDKGDYVLIVKWGDDHIPGSPFKVEATP</sequence>
<feature type="repeat" description="Filamin" evidence="7">
    <location>
        <begin position="265"/>
        <end position="363"/>
    </location>
</feature>
<dbReference type="HOGENOM" id="CLU_000783_0_0_1"/>
<evidence type="ECO:0000256" key="2">
    <source>
        <dbReference type="ARBA" id="ARBA00009238"/>
    </source>
</evidence>
<dbReference type="FunFam" id="2.60.40.10:FF:000092">
    <property type="entry name" value="Filamin-B isoform B"/>
    <property type="match status" value="1"/>
</dbReference>
<feature type="repeat" description="Filamin" evidence="7">
    <location>
        <begin position="1768"/>
        <end position="1860"/>
    </location>
</feature>
<dbReference type="PROSITE" id="PS00019">
    <property type="entry name" value="ACTININ_1"/>
    <property type="match status" value="1"/>
</dbReference>
<keyword evidence="5" id="KW-0009">Actin-binding</keyword>
<dbReference type="CTD" id="42066"/>
<dbReference type="SUPFAM" id="SSF47576">
    <property type="entry name" value="Calponin-homology domain, CH-domain"/>
    <property type="match status" value="1"/>
</dbReference>
<dbReference type="PANTHER" id="PTHR38537">
    <property type="entry name" value="JITTERBUG, ISOFORM N"/>
    <property type="match status" value="1"/>
</dbReference>
<feature type="repeat" description="Filamin" evidence="7">
    <location>
        <begin position="1587"/>
        <end position="1679"/>
    </location>
</feature>
<feature type="domain" description="Calponin-homology (CH)" evidence="8">
    <location>
        <begin position="155"/>
        <end position="258"/>
    </location>
</feature>
<evidence type="ECO:0000256" key="6">
    <source>
        <dbReference type="ARBA" id="ARBA00023212"/>
    </source>
</evidence>
<dbReference type="PROSITE" id="PS50194">
    <property type="entry name" value="FILAMIN_REPEAT"/>
    <property type="match status" value="21"/>
</dbReference>
<dbReference type="Proteomes" id="UP000015104">
    <property type="component" value="Unassembled WGS sequence"/>
</dbReference>
<dbReference type="GO" id="GO:0051015">
    <property type="term" value="F:actin filament binding"/>
    <property type="evidence" value="ECO:0007669"/>
    <property type="project" value="InterPro"/>
</dbReference>
<dbReference type="SUPFAM" id="SSF81296">
    <property type="entry name" value="E set domains"/>
    <property type="match status" value="21"/>
</dbReference>
<feature type="repeat" description="Filamin" evidence="7">
    <location>
        <begin position="848"/>
        <end position="947"/>
    </location>
</feature>
<comment type="subcellular location">
    <subcellularLocation>
        <location evidence="1">Cytoplasm</location>
        <location evidence="1">Cytoskeleton</location>
    </subcellularLocation>
</comment>
<dbReference type="InterPro" id="IPR013783">
    <property type="entry name" value="Ig-like_fold"/>
</dbReference>
<evidence type="ECO:0000256" key="4">
    <source>
        <dbReference type="ARBA" id="ARBA00022737"/>
    </source>
</evidence>
<proteinExistence type="inferred from homology"/>
<feature type="repeat" description="Filamin" evidence="7">
    <location>
        <begin position="365"/>
        <end position="463"/>
    </location>
</feature>
<feature type="repeat" description="Filamin" evidence="7">
    <location>
        <begin position="1859"/>
        <end position="1958"/>
    </location>
</feature>
<dbReference type="FunFam" id="1.10.418.10:FF:000006">
    <property type="entry name" value="Filamin-B isoform A"/>
    <property type="match status" value="1"/>
</dbReference>
<feature type="repeat" description="Filamin" evidence="7">
    <location>
        <begin position="752"/>
        <end position="847"/>
    </location>
</feature>
<feature type="repeat" description="Filamin" evidence="7">
    <location>
        <begin position="2151"/>
        <end position="2242"/>
    </location>
</feature>
<dbReference type="STRING" id="32264.T1K5L8"/>
<reference evidence="9" key="2">
    <citation type="submission" date="2015-06" db="UniProtKB">
        <authorList>
            <consortium name="EnsemblMetazoa"/>
        </authorList>
    </citation>
    <scope>IDENTIFICATION</scope>
</reference>
<dbReference type="GO" id="GO:0005856">
    <property type="term" value="C:cytoskeleton"/>
    <property type="evidence" value="ECO:0007669"/>
    <property type="project" value="UniProtKB-SubCell"/>
</dbReference>
<feature type="repeat" description="Filamin" evidence="7">
    <location>
        <begin position="1961"/>
        <end position="2053"/>
    </location>
</feature>
<dbReference type="PROSITE" id="PS00020">
    <property type="entry name" value="ACTININ_2"/>
    <property type="match status" value="1"/>
</dbReference>
<accession>T1K5L8</accession>
<feature type="repeat" description="Filamin" evidence="7">
    <location>
        <begin position="656"/>
        <end position="751"/>
    </location>
</feature>
<feature type="repeat" description="Filamin" evidence="7">
    <location>
        <begin position="2055"/>
        <end position="2149"/>
    </location>
</feature>
<comment type="similarity">
    <text evidence="2">Belongs to the filamin family.</text>
</comment>
<evidence type="ECO:0000256" key="7">
    <source>
        <dbReference type="PROSITE-ProRule" id="PRU00087"/>
    </source>
</evidence>
<dbReference type="EnsemblMetazoa" id="tetur05g06720.1">
    <property type="protein sequence ID" value="tetur05g06720.1"/>
    <property type="gene ID" value="tetur05g06720"/>
</dbReference>
<dbReference type="InterPro" id="IPR036872">
    <property type="entry name" value="CH_dom_sf"/>
</dbReference>
<evidence type="ECO:0000256" key="1">
    <source>
        <dbReference type="ARBA" id="ARBA00004245"/>
    </source>
</evidence>
<dbReference type="SMART" id="SM00033">
    <property type="entry name" value="CH"/>
    <property type="match status" value="2"/>
</dbReference>
<feature type="repeat" description="Filamin" evidence="7">
    <location>
        <begin position="1535"/>
        <end position="1587"/>
    </location>
</feature>
<keyword evidence="3" id="KW-0963">Cytoplasm</keyword>
<feature type="repeat" description="Filamin" evidence="7">
    <location>
        <begin position="970"/>
        <end position="1068"/>
    </location>
</feature>
<dbReference type="InterPro" id="IPR001715">
    <property type="entry name" value="CH_dom"/>
</dbReference>
<feature type="repeat" description="Filamin" evidence="7">
    <location>
        <begin position="1069"/>
        <end position="1161"/>
    </location>
</feature>